<accession>A0A9P6FB22</accession>
<evidence type="ECO:0000313" key="4">
    <source>
        <dbReference type="Proteomes" id="UP000723463"/>
    </source>
</evidence>
<dbReference type="EMBL" id="JAAAXW010000058">
    <property type="protein sequence ID" value="KAF9546278.1"/>
    <property type="molecule type" value="Genomic_DNA"/>
</dbReference>
<organism evidence="3 4">
    <name type="scientific">Mortierella hygrophila</name>
    <dbReference type="NCBI Taxonomy" id="979708"/>
    <lineage>
        <taxon>Eukaryota</taxon>
        <taxon>Fungi</taxon>
        <taxon>Fungi incertae sedis</taxon>
        <taxon>Mucoromycota</taxon>
        <taxon>Mortierellomycotina</taxon>
        <taxon>Mortierellomycetes</taxon>
        <taxon>Mortierellales</taxon>
        <taxon>Mortierellaceae</taxon>
        <taxon>Mortierella</taxon>
    </lineage>
</organism>
<name>A0A9P6FB22_9FUNG</name>
<evidence type="ECO:0000256" key="2">
    <source>
        <dbReference type="SAM" id="MobiDB-lite"/>
    </source>
</evidence>
<dbReference type="PANTHER" id="PTHR45615:SF80">
    <property type="entry name" value="GRIP DOMAIN-CONTAINING PROTEIN"/>
    <property type="match status" value="1"/>
</dbReference>
<sequence length="1040" mass="115818">MEGSSATTAQPTMDATTPGIDASTPNTISSAVLNDAVSENVKNIKRKVISVSKLMEIFKNKESEMDAVKKELEAAKAQIGTLQQAVANTPVVNTNEVDELKAEAELTKTKLKESEAQISKLAQSLKSQQMLNHQLEEKTHGQERLTAEVLDLQKKLSLTNKNLEQANRKRSTEVTALREKLMKATAENSDRAAWIAENRKKWQQEEETRKSKRETELESKVEELTGRLDDVATERYLDMELAKEEVKTAEEKHQRLAKKVEELHEKQKTLNTIIIDLRNENSELERRLENHQDTEEFMEMGGTDDFFEEVIPEQGGAGEAGSQQTALISTVEHIKSPIMTIKSPIMTVKSPIMTVKSPTMTVKSPVLAAKSPIMIKSPVMTTRSPVMSRISNPTGPMSLPMAPVQLNAGDLSKLQLDSALDTLEQLKTQFSMLRWVSGSTDDKQRIAILEEQVVTLTKEKSALQETLTRQLTIQRPFTPPSPYIPPPTSMSAVTAPTADDTIARVELPARKGKRRRIEEEVENLEMDLDHGVVTGLEDHHEDIIAHVKEPVRHNGAIKLSASSATPAAPLGTTASEVPETPIRRKPGRPKKNPEAVPEPPKQKRKYTKRETKASVSTTDFSQLEIRNISVNPLTPSITNPFAYFSSLMNSPIVDDSQAHTKLDIIATILPARLDALFEAVQKKIPDIASTVKGYRKKSIHYGDKVQVWSLDGFDDITISKSFSDPETNIALLICLLDARFPEMGIPSKFYKFAYESILHEATMEDRVETTSILLRVLTAVNQAKNDSQPIHILAYDLLRETTIPKVTLFLSETIAAVWPSIFIIPSDAKDESDPRRLMFTAFQAVLGSLQAGAGEGTKNYFATFTKKCGWPVSDEAPYMDEVIKSIMDTVQAPGFVEKCQTTPGFEFSIRKALELLLIYAHDWEELFNDVLKPTLFKQIFDPTLHKFALPLVAAVVREARCKSMDSEGQNMTNETQPVLQMLNAILKAEATLSHQAQSALAIVALSNGQREHLAEVCQWYEGLKQAERMSMPQALQDVLA</sequence>
<gene>
    <name evidence="3" type="ORF">EC957_009891</name>
</gene>
<proteinExistence type="predicted"/>
<feature type="region of interest" description="Disordered" evidence="2">
    <location>
        <begin position="562"/>
        <end position="617"/>
    </location>
</feature>
<dbReference type="AlphaFoldDB" id="A0A9P6FB22"/>
<dbReference type="Proteomes" id="UP000723463">
    <property type="component" value="Unassembled WGS sequence"/>
</dbReference>
<reference evidence="3" key="1">
    <citation type="journal article" date="2020" name="Fungal Divers.">
        <title>Resolving the Mortierellaceae phylogeny through synthesis of multi-gene phylogenetics and phylogenomics.</title>
        <authorList>
            <person name="Vandepol N."/>
            <person name="Liber J."/>
            <person name="Desiro A."/>
            <person name="Na H."/>
            <person name="Kennedy M."/>
            <person name="Barry K."/>
            <person name="Grigoriev I.V."/>
            <person name="Miller A.N."/>
            <person name="O'Donnell K."/>
            <person name="Stajich J.E."/>
            <person name="Bonito G."/>
        </authorList>
    </citation>
    <scope>NUCLEOTIDE SEQUENCE</scope>
    <source>
        <strain evidence="3">NRRL 2591</strain>
    </source>
</reference>
<dbReference type="PANTHER" id="PTHR45615">
    <property type="entry name" value="MYOSIN HEAVY CHAIN, NON-MUSCLE"/>
    <property type="match status" value="1"/>
</dbReference>
<comment type="caution">
    <text evidence="3">The sequence shown here is derived from an EMBL/GenBank/DDBJ whole genome shotgun (WGS) entry which is preliminary data.</text>
</comment>
<keyword evidence="4" id="KW-1185">Reference proteome</keyword>
<feature type="region of interest" description="Disordered" evidence="2">
    <location>
        <begin position="1"/>
        <end position="26"/>
    </location>
</feature>
<feature type="compositionally biased region" description="Polar residues" evidence="2">
    <location>
        <begin position="1"/>
        <end position="15"/>
    </location>
</feature>
<evidence type="ECO:0000256" key="1">
    <source>
        <dbReference type="SAM" id="Coils"/>
    </source>
</evidence>
<evidence type="ECO:0000313" key="3">
    <source>
        <dbReference type="EMBL" id="KAF9546278.1"/>
    </source>
</evidence>
<feature type="coiled-coil region" evidence="1">
    <location>
        <begin position="51"/>
        <end position="180"/>
    </location>
</feature>
<feature type="compositionally biased region" description="Low complexity" evidence="2">
    <location>
        <begin position="562"/>
        <end position="575"/>
    </location>
</feature>
<protein>
    <submittedName>
        <fullName evidence="3">Uncharacterized protein</fullName>
    </submittedName>
</protein>
<feature type="coiled-coil region" evidence="1">
    <location>
        <begin position="214"/>
        <end position="294"/>
    </location>
</feature>
<keyword evidence="1" id="KW-0175">Coiled coil</keyword>